<dbReference type="SMART" id="SM01232">
    <property type="entry name" value="H2TH"/>
    <property type="match status" value="1"/>
</dbReference>
<dbReference type="GO" id="GO:0016829">
    <property type="term" value="F:lyase activity"/>
    <property type="evidence" value="ECO:0007669"/>
    <property type="project" value="UniProtKB-KW"/>
</dbReference>
<evidence type="ECO:0000259" key="10">
    <source>
        <dbReference type="PROSITE" id="PS51068"/>
    </source>
</evidence>
<comment type="catalytic activity">
    <reaction evidence="1">
        <text>Hydrolysis of DNA containing ring-opened 7-methylguanine residues, releasing 2,6-diamino-4-hydroxy-5-(N-methyl)formamidopyrimidine.</text>
        <dbReference type="EC" id="3.2.2.23"/>
    </reaction>
</comment>
<protein>
    <submittedName>
        <fullName evidence="11">Formamidopyrimidine-DNA glycosylase</fullName>
    </submittedName>
</protein>
<organism evidence="11">
    <name type="scientific">Catovirus CTV1</name>
    <dbReference type="NCBI Taxonomy" id="1977631"/>
    <lineage>
        <taxon>Viruses</taxon>
        <taxon>Varidnaviria</taxon>
        <taxon>Bamfordvirae</taxon>
        <taxon>Nucleocytoviricota</taxon>
        <taxon>Megaviricetes</taxon>
        <taxon>Imitervirales</taxon>
        <taxon>Mimiviridae</taxon>
        <taxon>Klosneuvirinae</taxon>
        <taxon>Catovirus</taxon>
    </lineage>
</organism>
<feature type="domain" description="Formamidopyrimidine-DNA glycosylase catalytic" evidence="10">
    <location>
        <begin position="6"/>
        <end position="125"/>
    </location>
</feature>
<evidence type="ECO:0000256" key="3">
    <source>
        <dbReference type="ARBA" id="ARBA00022763"/>
    </source>
</evidence>
<dbReference type="InterPro" id="IPR035937">
    <property type="entry name" value="FPG_N"/>
</dbReference>
<gene>
    <name evidence="11" type="ORF">Catovirus_2_131</name>
</gene>
<name>A0A1V0SBV2_9VIRU</name>
<dbReference type="GO" id="GO:0003906">
    <property type="term" value="F:DNA-(apurinic or apyrimidinic site) endonuclease activity"/>
    <property type="evidence" value="ECO:0007669"/>
    <property type="project" value="InterPro"/>
</dbReference>
<keyword evidence="7" id="KW-0456">Lyase</keyword>
<dbReference type="InterPro" id="IPR015886">
    <property type="entry name" value="H2TH_FPG"/>
</dbReference>
<dbReference type="GO" id="GO:0003684">
    <property type="term" value="F:damaged DNA binding"/>
    <property type="evidence" value="ECO:0007669"/>
    <property type="project" value="InterPro"/>
</dbReference>
<dbReference type="Gene3D" id="1.10.8.50">
    <property type="match status" value="1"/>
</dbReference>
<dbReference type="PROSITE" id="PS51068">
    <property type="entry name" value="FPG_CAT"/>
    <property type="match status" value="1"/>
</dbReference>
<keyword evidence="5" id="KW-0238">DNA-binding</keyword>
<dbReference type="PANTHER" id="PTHR22993:SF9">
    <property type="entry name" value="FORMAMIDOPYRIMIDINE-DNA GLYCOSYLASE"/>
    <property type="match status" value="1"/>
</dbReference>
<keyword evidence="9" id="KW-0326">Glycosidase</keyword>
<dbReference type="PANTHER" id="PTHR22993">
    <property type="entry name" value="FORMAMIDOPYRIMIDINE-DNA GLYCOSYLASE"/>
    <property type="match status" value="1"/>
</dbReference>
<dbReference type="SUPFAM" id="SSF46946">
    <property type="entry name" value="S13-like H2TH domain"/>
    <property type="match status" value="1"/>
</dbReference>
<proteinExistence type="inferred from homology"/>
<keyword evidence="6" id="KW-0234">DNA repair</keyword>
<dbReference type="EMBL" id="KY684084">
    <property type="protein sequence ID" value="ARF09182.1"/>
    <property type="molecule type" value="Genomic_DNA"/>
</dbReference>
<reference evidence="11" key="1">
    <citation type="journal article" date="2017" name="Science">
        <title>Giant viruses with an expanded complement of translation system components.</title>
        <authorList>
            <person name="Schulz F."/>
            <person name="Yutin N."/>
            <person name="Ivanova N.N."/>
            <person name="Ortega D.R."/>
            <person name="Lee T.K."/>
            <person name="Vierheilig J."/>
            <person name="Daims H."/>
            <person name="Horn M."/>
            <person name="Wagner M."/>
            <person name="Jensen G.J."/>
            <person name="Kyrpides N.C."/>
            <person name="Koonin E.V."/>
            <person name="Woyke T."/>
        </authorList>
    </citation>
    <scope>NUCLEOTIDE SEQUENCE</scope>
    <source>
        <strain evidence="11">CTV1</strain>
    </source>
</reference>
<evidence type="ECO:0000256" key="8">
    <source>
        <dbReference type="ARBA" id="ARBA00023268"/>
    </source>
</evidence>
<dbReference type="GO" id="GO:0006284">
    <property type="term" value="P:base-excision repair"/>
    <property type="evidence" value="ECO:0007669"/>
    <property type="project" value="InterPro"/>
</dbReference>
<comment type="similarity">
    <text evidence="2">Belongs to the FPG family.</text>
</comment>
<keyword evidence="3" id="KW-0227">DNA damage</keyword>
<dbReference type="GO" id="GO:0008534">
    <property type="term" value="F:oxidized purine nucleobase lesion DNA N-glycosylase activity"/>
    <property type="evidence" value="ECO:0007669"/>
    <property type="project" value="UniProtKB-EC"/>
</dbReference>
<dbReference type="InterPro" id="IPR012319">
    <property type="entry name" value="FPG_cat"/>
</dbReference>
<dbReference type="Pfam" id="PF21025">
    <property type="entry name" value="Fapy_DNA_glyco_C"/>
    <property type="match status" value="1"/>
</dbReference>
<dbReference type="InterPro" id="IPR010979">
    <property type="entry name" value="Ribosomal_uS13-like_H2TH"/>
</dbReference>
<evidence type="ECO:0000256" key="4">
    <source>
        <dbReference type="ARBA" id="ARBA00022801"/>
    </source>
</evidence>
<dbReference type="SMART" id="SM00898">
    <property type="entry name" value="Fapy_DNA_glyco"/>
    <property type="match status" value="1"/>
</dbReference>
<keyword evidence="8" id="KW-0511">Multifunctional enzyme</keyword>
<evidence type="ECO:0000256" key="1">
    <source>
        <dbReference type="ARBA" id="ARBA00001668"/>
    </source>
</evidence>
<dbReference type="InterPro" id="IPR049392">
    <property type="entry name" value="FPG_C"/>
</dbReference>
<evidence type="ECO:0000256" key="9">
    <source>
        <dbReference type="ARBA" id="ARBA00023295"/>
    </source>
</evidence>
<evidence type="ECO:0000256" key="6">
    <source>
        <dbReference type="ARBA" id="ARBA00023204"/>
    </source>
</evidence>
<sequence length="308" mass="36339">MLKYMPEVCEIVMTSHYLTKKLKGRYITNAKVISGRYLHQKIQGFEMINDNVPLKIKSINTKGKFLWFELYNENKKNTIYLMNTFGMTGSWNFTKDPNNRVQFTVQNKDKTKEYQLFYTDARNFGTIKITDNYDELSKKLNKLGRDLLKTEFTDDEFVSWVRNYKDKNKEIVKVLMTQENNKGLGSGLGNYLAPEILYRAKISPFRKIGSLSKEELYELSKSIKYILKLCYTNNKIGYMEQFKNFIDKHRLAISKNEFPEYHKDTFIDDNIEFAFSVYQKSTDPLGNPVKTDTIIKDRTTHWVPNIQK</sequence>
<dbReference type="GO" id="GO:0008270">
    <property type="term" value="F:zinc ion binding"/>
    <property type="evidence" value="ECO:0007669"/>
    <property type="project" value="InterPro"/>
</dbReference>
<dbReference type="Gene3D" id="3.20.190.10">
    <property type="entry name" value="MutM-like, N-terminal"/>
    <property type="match status" value="1"/>
</dbReference>
<accession>A0A1V0SBV2</accession>
<keyword evidence="4" id="KW-0378">Hydrolase</keyword>
<evidence type="ECO:0000256" key="5">
    <source>
        <dbReference type="ARBA" id="ARBA00023125"/>
    </source>
</evidence>
<evidence type="ECO:0000313" key="11">
    <source>
        <dbReference type="EMBL" id="ARF09182.1"/>
    </source>
</evidence>
<dbReference type="Pfam" id="PF01149">
    <property type="entry name" value="Fapy_DNA_glyco"/>
    <property type="match status" value="1"/>
</dbReference>
<evidence type="ECO:0000256" key="7">
    <source>
        <dbReference type="ARBA" id="ARBA00023239"/>
    </source>
</evidence>
<dbReference type="Pfam" id="PF06831">
    <property type="entry name" value="H2TH"/>
    <property type="match status" value="1"/>
</dbReference>
<dbReference type="SUPFAM" id="SSF81624">
    <property type="entry name" value="N-terminal domain of MutM-like DNA repair proteins"/>
    <property type="match status" value="1"/>
</dbReference>
<evidence type="ECO:0000256" key="2">
    <source>
        <dbReference type="ARBA" id="ARBA00009409"/>
    </source>
</evidence>